<dbReference type="PANTHER" id="PTHR10233">
    <property type="entry name" value="TRANSLATION INITIATION FACTOR EIF-2B"/>
    <property type="match status" value="1"/>
</dbReference>
<keyword evidence="3" id="KW-0963">Cytoplasm</keyword>
<proteinExistence type="inferred from homology"/>
<dbReference type="Pfam" id="PF01008">
    <property type="entry name" value="IF-2B"/>
    <property type="match status" value="1"/>
</dbReference>
<dbReference type="GO" id="GO:0003743">
    <property type="term" value="F:translation initiation factor activity"/>
    <property type="evidence" value="ECO:0007669"/>
    <property type="project" value="UniProtKB-KW"/>
</dbReference>
<comment type="subunit">
    <text evidence="8">Component of the translation initiation factor 2B (eIF2B) complex which is a heterodecamer of two sets of five different subunits: alpha, beta, gamma, delta and epsilon. Subunits alpha, beta and delta comprise a regulatory subcomplex and subunits epsilon and gamma comprise a catalytic subcomplex. Within the complex, the hexameric regulatory complex resides at the center, with the two heterodimeric catalytic subcomplexes bound on opposite sides.</text>
</comment>
<name>A0A6U1NH18_9STRA</name>
<reference evidence="11" key="1">
    <citation type="submission" date="2021-01" db="EMBL/GenBank/DDBJ databases">
        <authorList>
            <person name="Corre E."/>
            <person name="Pelletier E."/>
            <person name="Niang G."/>
            <person name="Scheremetjew M."/>
            <person name="Finn R."/>
            <person name="Kale V."/>
            <person name="Holt S."/>
            <person name="Cochrane G."/>
            <person name="Meng A."/>
            <person name="Brown T."/>
            <person name="Cohen L."/>
        </authorList>
    </citation>
    <scope>NUCLEOTIDE SEQUENCE</scope>
    <source>
        <strain evidence="11">CCMP1661</strain>
    </source>
</reference>
<accession>A0A6U1NH18</accession>
<dbReference type="AlphaFoldDB" id="A0A6U1NH18"/>
<evidence type="ECO:0000256" key="8">
    <source>
        <dbReference type="ARBA" id="ARBA00046432"/>
    </source>
</evidence>
<dbReference type="EMBL" id="HBHR01012220">
    <property type="protein sequence ID" value="CAD9863539.1"/>
    <property type="molecule type" value="Transcribed_RNA"/>
</dbReference>
<dbReference type="Gene3D" id="3.40.50.10470">
    <property type="entry name" value="Translation initiation factor eif-2b, domain 2"/>
    <property type="match status" value="1"/>
</dbReference>
<evidence type="ECO:0000256" key="3">
    <source>
        <dbReference type="ARBA" id="ARBA00022490"/>
    </source>
</evidence>
<sequence>MTLRKCLSWDLDKKLRPQIQFLIDCRPHCTSMGTAIKHLRKVIAKVSPDMTECDAKEHICDMIDVFIQERITFAGKVIANKALTKIKDGDIILTYGSCHVVRSLLLMAHDVGIKFRVVVCDSRPHCEGRDLLRRLSQAGIDCTYVLINHVSYICREVTKVFLGASAMLSNGCALARVGTALVAMAAHSYNIPVLICCETYKFSERVQLDSICHNELGDPDQLASPHLLNWRDIPHLKLLNLRYDLCPIDYISMVITEVGMIPPTSVPALLREYRGDEN</sequence>
<evidence type="ECO:0000256" key="4">
    <source>
        <dbReference type="ARBA" id="ARBA00022540"/>
    </source>
</evidence>
<evidence type="ECO:0000313" key="11">
    <source>
        <dbReference type="EMBL" id="CAD9863541.1"/>
    </source>
</evidence>
<evidence type="ECO:0000256" key="9">
    <source>
        <dbReference type="RuleBase" id="RU003814"/>
    </source>
</evidence>
<keyword evidence="5" id="KW-0648">Protein biosynthesis</keyword>
<dbReference type="InterPro" id="IPR000649">
    <property type="entry name" value="IF-2B-related"/>
</dbReference>
<dbReference type="InterPro" id="IPR037171">
    <property type="entry name" value="NagB/RpiA_transferase-like"/>
</dbReference>
<dbReference type="PANTHER" id="PTHR10233:SF14">
    <property type="entry name" value="TRANSLATION INITIATION FACTOR EIF-2B SUBUNIT DELTA"/>
    <property type="match status" value="1"/>
</dbReference>
<dbReference type="InterPro" id="IPR042529">
    <property type="entry name" value="IF_2B-like_C"/>
</dbReference>
<organism evidence="11">
    <name type="scientific">Fibrocapsa japonica</name>
    <dbReference type="NCBI Taxonomy" id="94617"/>
    <lineage>
        <taxon>Eukaryota</taxon>
        <taxon>Sar</taxon>
        <taxon>Stramenopiles</taxon>
        <taxon>Ochrophyta</taxon>
        <taxon>Raphidophyceae</taxon>
        <taxon>Chattonellales</taxon>
        <taxon>Chattonellaceae</taxon>
        <taxon>Fibrocapsa</taxon>
    </lineage>
</organism>
<keyword evidence="4" id="KW-0396">Initiation factor</keyword>
<comment type="similarity">
    <text evidence="2 9">Belongs to the eIF-2B alpha/beta/delta subunits family.</text>
</comment>
<evidence type="ECO:0000256" key="7">
    <source>
        <dbReference type="ARBA" id="ARBA00044356"/>
    </source>
</evidence>
<evidence type="ECO:0000256" key="1">
    <source>
        <dbReference type="ARBA" id="ARBA00004514"/>
    </source>
</evidence>
<evidence type="ECO:0000256" key="2">
    <source>
        <dbReference type="ARBA" id="ARBA00007251"/>
    </source>
</evidence>
<protein>
    <recommendedName>
        <fullName evidence="6">Translation initiation factor eIF2B subunit delta</fullName>
    </recommendedName>
    <alternativeName>
        <fullName evidence="7">eIF2B GDP-GTP exchange factor subunit delta</fullName>
    </alternativeName>
</protein>
<evidence type="ECO:0000256" key="6">
    <source>
        <dbReference type="ARBA" id="ARBA00044147"/>
    </source>
</evidence>
<evidence type="ECO:0000313" key="10">
    <source>
        <dbReference type="EMBL" id="CAD9863539.1"/>
    </source>
</evidence>
<dbReference type="SUPFAM" id="SSF100950">
    <property type="entry name" value="NagB/RpiA/CoA transferase-like"/>
    <property type="match status" value="1"/>
</dbReference>
<gene>
    <name evidence="10" type="ORF">FJAP1339_LOCUS5958</name>
    <name evidence="11" type="ORF">FJAP1339_LOCUS5959</name>
</gene>
<dbReference type="GO" id="GO:0005829">
    <property type="term" value="C:cytosol"/>
    <property type="evidence" value="ECO:0007669"/>
    <property type="project" value="UniProtKB-SubCell"/>
</dbReference>
<evidence type="ECO:0000256" key="5">
    <source>
        <dbReference type="ARBA" id="ARBA00022917"/>
    </source>
</evidence>
<dbReference type="EMBL" id="HBHR01012221">
    <property type="protein sequence ID" value="CAD9863541.1"/>
    <property type="molecule type" value="Transcribed_RNA"/>
</dbReference>
<comment type="subcellular location">
    <subcellularLocation>
        <location evidence="1">Cytoplasm</location>
        <location evidence="1">Cytosol</location>
    </subcellularLocation>
</comment>